<dbReference type="InterPro" id="IPR038318">
    <property type="entry name" value="KdpD_sf"/>
</dbReference>
<keyword evidence="6 13" id="KW-0812">Transmembrane</keyword>
<dbReference type="FunFam" id="3.40.50.300:FF:000483">
    <property type="entry name" value="Sensor histidine kinase KdpD"/>
    <property type="match status" value="1"/>
</dbReference>
<dbReference type="Pfam" id="PF00582">
    <property type="entry name" value="Usp"/>
    <property type="match status" value="1"/>
</dbReference>
<feature type="transmembrane region" description="Helical" evidence="13">
    <location>
        <begin position="419"/>
        <end position="437"/>
    </location>
</feature>
<dbReference type="Gene3D" id="3.40.50.620">
    <property type="entry name" value="HUPs"/>
    <property type="match status" value="1"/>
</dbReference>
<organism evidence="15 16">
    <name type="scientific">Leptospira levettii</name>
    <dbReference type="NCBI Taxonomy" id="2023178"/>
    <lineage>
        <taxon>Bacteria</taxon>
        <taxon>Pseudomonadati</taxon>
        <taxon>Spirochaetota</taxon>
        <taxon>Spirochaetia</taxon>
        <taxon>Leptospirales</taxon>
        <taxon>Leptospiraceae</taxon>
        <taxon>Leptospira</taxon>
    </lineage>
</organism>
<dbReference type="SUPFAM" id="SSF52402">
    <property type="entry name" value="Adenine nucleotide alpha hydrolases-like"/>
    <property type="match status" value="1"/>
</dbReference>
<comment type="subcellular location">
    <subcellularLocation>
        <location evidence="2">Membrane</location>
        <topology evidence="2">Multi-pass membrane protein</topology>
    </subcellularLocation>
</comment>
<dbReference type="InterPro" id="IPR004358">
    <property type="entry name" value="Sig_transdc_His_kin-like_C"/>
</dbReference>
<evidence type="ECO:0000313" key="15">
    <source>
        <dbReference type="EMBL" id="MCW7515333.1"/>
    </source>
</evidence>
<feature type="transmembrane region" description="Helical" evidence="13">
    <location>
        <begin position="444"/>
        <end position="466"/>
    </location>
</feature>
<dbReference type="InterPro" id="IPR025201">
    <property type="entry name" value="KdpD_TM"/>
</dbReference>
<dbReference type="Pfam" id="PF02702">
    <property type="entry name" value="KdpD"/>
    <property type="match status" value="1"/>
</dbReference>
<evidence type="ECO:0000256" key="1">
    <source>
        <dbReference type="ARBA" id="ARBA00000085"/>
    </source>
</evidence>
<keyword evidence="9" id="KW-0067">ATP-binding</keyword>
<dbReference type="SUPFAM" id="SSF55874">
    <property type="entry name" value="ATPase domain of HSP90 chaperone/DNA topoisomerase II/histidine kinase"/>
    <property type="match status" value="1"/>
</dbReference>
<evidence type="ECO:0000259" key="14">
    <source>
        <dbReference type="PROSITE" id="PS50109"/>
    </source>
</evidence>
<keyword evidence="12 13" id="KW-0472">Membrane</keyword>
<evidence type="ECO:0000256" key="10">
    <source>
        <dbReference type="ARBA" id="ARBA00022989"/>
    </source>
</evidence>
<keyword evidence="10 13" id="KW-1133">Transmembrane helix</keyword>
<name>A0AAW5V4I2_9LEPT</name>
<keyword evidence="5" id="KW-0808">Transferase</keyword>
<dbReference type="Pfam" id="PF13493">
    <property type="entry name" value="DUF4118"/>
    <property type="match status" value="1"/>
</dbReference>
<evidence type="ECO:0000256" key="9">
    <source>
        <dbReference type="ARBA" id="ARBA00022840"/>
    </source>
</evidence>
<dbReference type="Gene3D" id="1.10.287.130">
    <property type="match status" value="1"/>
</dbReference>
<dbReference type="Gene3D" id="3.40.50.300">
    <property type="entry name" value="P-loop containing nucleotide triphosphate hydrolases"/>
    <property type="match status" value="1"/>
</dbReference>
<feature type="transmembrane region" description="Helical" evidence="13">
    <location>
        <begin position="472"/>
        <end position="492"/>
    </location>
</feature>
<dbReference type="InterPro" id="IPR006016">
    <property type="entry name" value="UspA"/>
</dbReference>
<dbReference type="EMBL" id="JAMQQD010000002">
    <property type="protein sequence ID" value="MCW7515333.1"/>
    <property type="molecule type" value="Genomic_DNA"/>
</dbReference>
<dbReference type="PRINTS" id="PR00344">
    <property type="entry name" value="BCTRLSENSOR"/>
</dbReference>
<comment type="catalytic activity">
    <reaction evidence="1">
        <text>ATP + protein L-histidine = ADP + protein N-phospho-L-histidine.</text>
        <dbReference type="EC" id="2.7.13.3"/>
    </reaction>
</comment>
<keyword evidence="7" id="KW-0547">Nucleotide-binding</keyword>
<dbReference type="PROSITE" id="PS50109">
    <property type="entry name" value="HIS_KIN"/>
    <property type="match status" value="1"/>
</dbReference>
<dbReference type="CDD" id="cd00075">
    <property type="entry name" value="HATPase"/>
    <property type="match status" value="1"/>
</dbReference>
<dbReference type="SUPFAM" id="SSF47384">
    <property type="entry name" value="Homodimeric domain of signal transducing histidine kinase"/>
    <property type="match status" value="1"/>
</dbReference>
<dbReference type="AlphaFoldDB" id="A0AAW5V4I2"/>
<proteinExistence type="predicted"/>
<dbReference type="InterPro" id="IPR005467">
    <property type="entry name" value="His_kinase_dom"/>
</dbReference>
<evidence type="ECO:0000256" key="13">
    <source>
        <dbReference type="SAM" id="Phobius"/>
    </source>
</evidence>
<accession>A0AAW5V4I2</accession>
<dbReference type="PANTHER" id="PTHR45569">
    <property type="entry name" value="SENSOR PROTEIN KDPD"/>
    <property type="match status" value="1"/>
</dbReference>
<evidence type="ECO:0000313" key="16">
    <source>
        <dbReference type="Proteomes" id="UP001209694"/>
    </source>
</evidence>
<dbReference type="Gene3D" id="3.30.565.10">
    <property type="entry name" value="Histidine kinase-like ATPase, C-terminal domain"/>
    <property type="match status" value="1"/>
</dbReference>
<evidence type="ECO:0000256" key="11">
    <source>
        <dbReference type="ARBA" id="ARBA00023012"/>
    </source>
</evidence>
<protein>
    <recommendedName>
        <fullName evidence="3">histidine kinase</fullName>
        <ecNumber evidence="3">2.7.13.3</ecNumber>
    </recommendedName>
</protein>
<feature type="transmembrane region" description="Helical" evidence="13">
    <location>
        <begin position="396"/>
        <end position="413"/>
    </location>
</feature>
<dbReference type="PANTHER" id="PTHR45569:SF1">
    <property type="entry name" value="SENSOR PROTEIN KDPD"/>
    <property type="match status" value="1"/>
</dbReference>
<dbReference type="Pfam" id="PF02518">
    <property type="entry name" value="HATPase_c"/>
    <property type="match status" value="1"/>
</dbReference>
<dbReference type="SMART" id="SM00387">
    <property type="entry name" value="HATPase_c"/>
    <property type="match status" value="1"/>
</dbReference>
<evidence type="ECO:0000256" key="5">
    <source>
        <dbReference type="ARBA" id="ARBA00022679"/>
    </source>
</evidence>
<reference evidence="15" key="1">
    <citation type="submission" date="2022-06" db="EMBL/GenBank/DDBJ databases">
        <title>Leptospira isolates from biofilms formed at urban environments.</title>
        <authorList>
            <person name="Ribeiro P.S."/>
            <person name="Sousa T."/>
            <person name="Carvalho N."/>
            <person name="Aburjaile F."/>
            <person name="Neves F."/>
            <person name="Oliveira D."/>
            <person name="Blanco L."/>
            <person name="Lima J."/>
            <person name="Costa F."/>
            <person name="Brenig B."/>
            <person name="Soares S."/>
            <person name="Ramos R."/>
            <person name="Goes-Neto A."/>
            <person name="Matiuzzi M."/>
            <person name="Azevedo V."/>
            <person name="Ristow P."/>
        </authorList>
    </citation>
    <scope>NUCLEOTIDE SEQUENCE</scope>
    <source>
        <strain evidence="15">VSF7</strain>
    </source>
</reference>
<dbReference type="InterPro" id="IPR036890">
    <property type="entry name" value="HATPase_C_sf"/>
</dbReference>
<sequence length="868" mass="98003">METNANGNKSKMNEGKRPEDFLSLANQLETNKFGTLKVYFGMSPGVGKTYAMLTEAHHLKQDGENVKIGIVETHGRAETKALVDGLERIPLKKIEYRGKFWEEMDVETILKEKPSYVLVDELAHTNIPGSVNNKRYQDVLLLLDAGINVLSTVNVQHLESQVDSIEKILQSPVKETIPDSVLERADELVLIDIIPDELLKRLSEGRVYIADKIVQAKENFFRKENLTYLRELSLTYTAKYVEKRMPQGRERIMVAISASPHSKTLLRNAKRLSLERNSELYAFFSESEETKDSESAHAIRSHIRLAKKLGAEVVHSFESDPVVGIVSAVQEKRIHRLVIGGSRKRGFFSLLHKNITEKILNQLRDVEVIIIPYHDDRKFHFEFYQKLIPSSSLRQYVAIFALTSFVTVINLFFISYIGYWTVSILYLFYVALLGMFFSRGPVLLAAILSASFWNFLFIPPLYTFYISKLEDALMFIIFMLIALINGGLTARLKKNETKLRSREEKLSILYELAQNLSKTSTSKEIVETGDSFFKRIFPFPVKLHFYQSGEFIPSILDQKDLAVASWTIKNGKPAGRYTDTLSLSNTTFYPLVSPGGITGVISVKASIEPSLEMEILLNTVANQVALALDRDALSEDAKKNYLIKESEKLYNLVFNSLSHELKTPLTSIRGSASALLDPDIESNPKARRALLEEIQESSLILNLLLGNLLDISRIESGYLTIKKEKVYPSDIIHDAISYLGKNKLNHTIVTNLNENDFVMDLDRVLFSHAIFNLLYNACMYTPSGSTIWISIQKLDEESLRWVVEDNGNGLPIDSSRIFQKFYRGESSGKIGTGLGLAITKSIVELHGGQIEAVNRKEGGAKFVIDIPL</sequence>
<gene>
    <name evidence="15" type="ORF">ND810_09210</name>
</gene>
<dbReference type="InterPro" id="IPR003852">
    <property type="entry name" value="Sig_transdc_His_kinase_KdpD_N"/>
</dbReference>
<dbReference type="Proteomes" id="UP001209694">
    <property type="component" value="Unassembled WGS sequence"/>
</dbReference>
<dbReference type="CDD" id="cd00082">
    <property type="entry name" value="HisKA"/>
    <property type="match status" value="1"/>
</dbReference>
<comment type="caution">
    <text evidence="15">The sequence shown here is derived from an EMBL/GenBank/DDBJ whole genome shotgun (WGS) entry which is preliminary data.</text>
</comment>
<dbReference type="GO" id="GO:0005524">
    <property type="term" value="F:ATP binding"/>
    <property type="evidence" value="ECO:0007669"/>
    <property type="project" value="UniProtKB-KW"/>
</dbReference>
<dbReference type="InterPro" id="IPR052023">
    <property type="entry name" value="Histidine_kinase_KdpD"/>
</dbReference>
<dbReference type="GO" id="GO:0005737">
    <property type="term" value="C:cytoplasm"/>
    <property type="evidence" value="ECO:0007669"/>
    <property type="project" value="UniProtKB-ARBA"/>
</dbReference>
<dbReference type="InterPro" id="IPR003594">
    <property type="entry name" value="HATPase_dom"/>
</dbReference>
<evidence type="ECO:0000256" key="4">
    <source>
        <dbReference type="ARBA" id="ARBA00022553"/>
    </source>
</evidence>
<keyword evidence="11" id="KW-0902">Two-component regulatory system</keyword>
<dbReference type="EC" id="2.7.13.3" evidence="3"/>
<evidence type="ECO:0000256" key="8">
    <source>
        <dbReference type="ARBA" id="ARBA00022777"/>
    </source>
</evidence>
<dbReference type="InterPro" id="IPR036097">
    <property type="entry name" value="HisK_dim/P_sf"/>
</dbReference>
<dbReference type="InterPro" id="IPR003661">
    <property type="entry name" value="HisK_dim/P_dom"/>
</dbReference>
<dbReference type="SMART" id="SM00388">
    <property type="entry name" value="HisKA"/>
    <property type="match status" value="1"/>
</dbReference>
<dbReference type="InterPro" id="IPR014729">
    <property type="entry name" value="Rossmann-like_a/b/a_fold"/>
</dbReference>
<dbReference type="Gene3D" id="1.20.120.620">
    <property type="entry name" value="Backbone structure of the membrane domain of e. Coli histidine kinase receptor kdpd"/>
    <property type="match status" value="1"/>
</dbReference>
<dbReference type="Gene3D" id="3.30.450.40">
    <property type="match status" value="1"/>
</dbReference>
<evidence type="ECO:0000256" key="2">
    <source>
        <dbReference type="ARBA" id="ARBA00004141"/>
    </source>
</evidence>
<feature type="domain" description="Histidine kinase" evidence="14">
    <location>
        <begin position="656"/>
        <end position="868"/>
    </location>
</feature>
<dbReference type="Pfam" id="PF00512">
    <property type="entry name" value="HisKA"/>
    <property type="match status" value="1"/>
</dbReference>
<evidence type="ECO:0000256" key="12">
    <source>
        <dbReference type="ARBA" id="ARBA00023136"/>
    </source>
</evidence>
<dbReference type="GO" id="GO:0005886">
    <property type="term" value="C:plasma membrane"/>
    <property type="evidence" value="ECO:0007669"/>
    <property type="project" value="TreeGrafter"/>
</dbReference>
<dbReference type="GO" id="GO:0000155">
    <property type="term" value="F:phosphorelay sensor kinase activity"/>
    <property type="evidence" value="ECO:0007669"/>
    <property type="project" value="InterPro"/>
</dbReference>
<evidence type="ECO:0000256" key="6">
    <source>
        <dbReference type="ARBA" id="ARBA00022692"/>
    </source>
</evidence>
<evidence type="ECO:0000256" key="7">
    <source>
        <dbReference type="ARBA" id="ARBA00022741"/>
    </source>
</evidence>
<keyword evidence="8 15" id="KW-0418">Kinase</keyword>
<evidence type="ECO:0000256" key="3">
    <source>
        <dbReference type="ARBA" id="ARBA00012438"/>
    </source>
</evidence>
<keyword evidence="4" id="KW-0597">Phosphoprotein</keyword>
<dbReference type="InterPro" id="IPR027417">
    <property type="entry name" value="P-loop_NTPase"/>
</dbReference>
<dbReference type="InterPro" id="IPR029016">
    <property type="entry name" value="GAF-like_dom_sf"/>
</dbReference>